<reference evidence="3" key="1">
    <citation type="submission" date="2016-10" db="EMBL/GenBank/DDBJ databases">
        <authorList>
            <person name="Varghese N."/>
            <person name="Submissions S."/>
        </authorList>
    </citation>
    <scope>NUCLEOTIDE SEQUENCE [LARGE SCALE GENOMIC DNA]</scope>
    <source>
        <strain evidence="3">IBRC-M 10761</strain>
    </source>
</reference>
<dbReference type="Proteomes" id="UP000199403">
    <property type="component" value="Unassembled WGS sequence"/>
</dbReference>
<accession>A0A1H6V295</accession>
<feature type="domain" description="GP-PDE" evidence="1">
    <location>
        <begin position="30"/>
        <end position="263"/>
    </location>
</feature>
<dbReference type="InterPro" id="IPR030395">
    <property type="entry name" value="GP_PDE_dom"/>
</dbReference>
<name>A0A1H6V295_9BACT</name>
<dbReference type="Gene3D" id="3.20.20.190">
    <property type="entry name" value="Phosphatidylinositol (PI) phosphodiesterase"/>
    <property type="match status" value="1"/>
</dbReference>
<dbReference type="EMBL" id="FNZH01000001">
    <property type="protein sequence ID" value="SEI94362.1"/>
    <property type="molecule type" value="Genomic_DNA"/>
</dbReference>
<dbReference type="SUPFAM" id="SSF51695">
    <property type="entry name" value="PLC-like phosphodiesterases"/>
    <property type="match status" value="1"/>
</dbReference>
<dbReference type="OrthoDB" id="384721at2"/>
<dbReference type="InterPro" id="IPR017946">
    <property type="entry name" value="PLC-like_Pdiesterase_TIM-brl"/>
</dbReference>
<protein>
    <submittedName>
        <fullName evidence="2">Glycerophosphoryl diester phosphodiesterase family protein</fullName>
    </submittedName>
</protein>
<dbReference type="STRING" id="1416801.SAMN05192553_101952"/>
<dbReference type="PANTHER" id="PTHR46320:SF1">
    <property type="entry name" value="GLYCEROPHOSPHODIESTER PHOSPHODIESTERASE 1"/>
    <property type="match status" value="1"/>
</dbReference>
<dbReference type="GO" id="GO:0006644">
    <property type="term" value="P:phospholipid metabolic process"/>
    <property type="evidence" value="ECO:0007669"/>
    <property type="project" value="TreeGrafter"/>
</dbReference>
<organism evidence="2 3">
    <name type="scientific">Cyclobacterium xiamenense</name>
    <dbReference type="NCBI Taxonomy" id="1297121"/>
    <lineage>
        <taxon>Bacteria</taxon>
        <taxon>Pseudomonadati</taxon>
        <taxon>Bacteroidota</taxon>
        <taxon>Cytophagia</taxon>
        <taxon>Cytophagales</taxon>
        <taxon>Cyclobacteriaceae</taxon>
        <taxon>Cyclobacterium</taxon>
    </lineage>
</organism>
<dbReference type="CDD" id="cd08566">
    <property type="entry name" value="GDPD_AtGDE_like"/>
    <property type="match status" value="1"/>
</dbReference>
<keyword evidence="3" id="KW-1185">Reference proteome</keyword>
<dbReference type="Pfam" id="PF03009">
    <property type="entry name" value="GDPD"/>
    <property type="match status" value="1"/>
</dbReference>
<dbReference type="GO" id="GO:0008889">
    <property type="term" value="F:glycerophosphodiester phosphodiesterase activity"/>
    <property type="evidence" value="ECO:0007669"/>
    <property type="project" value="TreeGrafter"/>
</dbReference>
<evidence type="ECO:0000313" key="2">
    <source>
        <dbReference type="EMBL" id="SEI94362.1"/>
    </source>
</evidence>
<evidence type="ECO:0000259" key="1">
    <source>
        <dbReference type="PROSITE" id="PS51704"/>
    </source>
</evidence>
<proteinExistence type="predicted"/>
<gene>
    <name evidence="2" type="ORF">SAMN05192553_101952</name>
</gene>
<sequence>MDRITWLLLFLLLGFSISPLLAQETGFAPYQLIAHRGGVVNDTLPENSLAALEEAIKRGYDRVEVDVRLTKDSVLISHHDKDFQRYYGVNREVSDMTWEEIQSLTGKQGQGVLRLSTLLAHCQGRIQVMIDNKISGFNEDLFDSLIALLDRYDLRSEALLIGTEASTEYFTGKIKLSCSMDQLKENRNRADFNPDHYYLFSTAISPQEFEWATEQGFLVVAAVNAWVFESGRIREPAETVVENLKRAGVRTFQIDSVYEPFFR</sequence>
<dbReference type="PANTHER" id="PTHR46320">
    <property type="entry name" value="GLYCEROPHOSPHODIESTER PHOSPHODIESTERASE 1"/>
    <property type="match status" value="1"/>
</dbReference>
<evidence type="ECO:0000313" key="3">
    <source>
        <dbReference type="Proteomes" id="UP000199403"/>
    </source>
</evidence>
<dbReference type="GO" id="GO:0070291">
    <property type="term" value="P:N-acylethanolamine metabolic process"/>
    <property type="evidence" value="ECO:0007669"/>
    <property type="project" value="TreeGrafter"/>
</dbReference>
<dbReference type="GO" id="GO:0006580">
    <property type="term" value="P:ethanolamine metabolic process"/>
    <property type="evidence" value="ECO:0007669"/>
    <property type="project" value="TreeGrafter"/>
</dbReference>
<dbReference type="GO" id="GO:0005886">
    <property type="term" value="C:plasma membrane"/>
    <property type="evidence" value="ECO:0007669"/>
    <property type="project" value="TreeGrafter"/>
</dbReference>
<dbReference type="AlphaFoldDB" id="A0A1H6V295"/>
<dbReference type="RefSeq" id="WP_092170034.1">
    <property type="nucleotide sequence ID" value="NZ_FNZH01000001.1"/>
</dbReference>
<dbReference type="PROSITE" id="PS51704">
    <property type="entry name" value="GP_PDE"/>
    <property type="match status" value="1"/>
</dbReference>